<keyword evidence="3" id="KW-0804">Transcription</keyword>
<keyword evidence="1" id="KW-0805">Transcription regulation</keyword>
<dbReference type="HOGENOM" id="CLU_097806_7_6_11"/>
<organism evidence="5 6">
    <name type="scientific">Gleimia coleocanis DSM 15436</name>
    <dbReference type="NCBI Taxonomy" id="525245"/>
    <lineage>
        <taxon>Bacteria</taxon>
        <taxon>Bacillati</taxon>
        <taxon>Actinomycetota</taxon>
        <taxon>Actinomycetes</taxon>
        <taxon>Actinomycetales</taxon>
        <taxon>Actinomycetaceae</taxon>
        <taxon>Gleimia</taxon>
    </lineage>
</organism>
<dbReference type="InterPro" id="IPR036388">
    <property type="entry name" value="WH-like_DNA-bd_sf"/>
</dbReference>
<evidence type="ECO:0000256" key="2">
    <source>
        <dbReference type="ARBA" id="ARBA00023125"/>
    </source>
</evidence>
<protein>
    <submittedName>
        <fullName evidence="5">Transcriptional regulator, ArsR family</fullName>
    </submittedName>
</protein>
<comment type="caution">
    <text evidence="5">The sequence shown here is derived from an EMBL/GenBank/DDBJ whole genome shotgun (WGS) entry which is preliminary data.</text>
</comment>
<proteinExistence type="predicted"/>
<dbReference type="Proteomes" id="UP000010301">
    <property type="component" value="Unassembled WGS sequence"/>
</dbReference>
<dbReference type="InterPro" id="IPR001845">
    <property type="entry name" value="HTH_ArsR_DNA-bd_dom"/>
</dbReference>
<dbReference type="EMBL" id="ACFG01000004">
    <property type="protein sequence ID" value="EEH64414.1"/>
    <property type="molecule type" value="Genomic_DNA"/>
</dbReference>
<dbReference type="PROSITE" id="PS50987">
    <property type="entry name" value="HTH_ARSR_2"/>
    <property type="match status" value="1"/>
</dbReference>
<gene>
    <name evidence="5" type="ORF">HMPREF0044_0151</name>
</gene>
<dbReference type="PANTHER" id="PTHR43132">
    <property type="entry name" value="ARSENICAL RESISTANCE OPERON REPRESSOR ARSR-RELATED"/>
    <property type="match status" value="1"/>
</dbReference>
<dbReference type="NCBIfam" id="NF033788">
    <property type="entry name" value="HTH_metalloreg"/>
    <property type="match status" value="1"/>
</dbReference>
<dbReference type="RefSeq" id="WP_006547148.1">
    <property type="nucleotide sequence ID" value="NZ_DS999545.1"/>
</dbReference>
<dbReference type="SUPFAM" id="SSF46785">
    <property type="entry name" value="Winged helix' DNA-binding domain"/>
    <property type="match status" value="1"/>
</dbReference>
<keyword evidence="2" id="KW-0238">DNA-binding</keyword>
<dbReference type="AlphaFoldDB" id="C0VYB1"/>
<evidence type="ECO:0000256" key="3">
    <source>
        <dbReference type="ARBA" id="ARBA00023163"/>
    </source>
</evidence>
<dbReference type="eggNOG" id="COG0640">
    <property type="taxonomic scope" value="Bacteria"/>
</dbReference>
<dbReference type="OrthoDB" id="3268605at2"/>
<dbReference type="SMART" id="SM00418">
    <property type="entry name" value="HTH_ARSR"/>
    <property type="match status" value="1"/>
</dbReference>
<reference evidence="5 6" key="1">
    <citation type="submission" date="2009-01" db="EMBL/GenBank/DDBJ databases">
        <authorList>
            <person name="Qin X."/>
            <person name="Bachman B."/>
            <person name="Battles P."/>
            <person name="Bell A."/>
            <person name="Bess C."/>
            <person name="Bickham C."/>
            <person name="Chaboub L."/>
            <person name="Chen D."/>
            <person name="Coyle M."/>
            <person name="Deiros D.R."/>
            <person name="Dinh H."/>
            <person name="Forbes L."/>
            <person name="Fowler G."/>
            <person name="Francisco L."/>
            <person name="Fu Q."/>
            <person name="Gubbala S."/>
            <person name="Hale W."/>
            <person name="Han Y."/>
            <person name="Hemphill L."/>
            <person name="Highlander S.K."/>
            <person name="Hirani K."/>
            <person name="Hogues M."/>
            <person name="Jackson L."/>
            <person name="Jakkamsetti A."/>
            <person name="Javaid M."/>
            <person name="Jiang H."/>
            <person name="Korchina V."/>
            <person name="Kovar C."/>
            <person name="Lara F."/>
            <person name="Lee S."/>
            <person name="Mata R."/>
            <person name="Mathew T."/>
            <person name="Moen C."/>
            <person name="Morales K."/>
            <person name="Munidasa M."/>
            <person name="Nazareth L."/>
            <person name="Ngo R."/>
            <person name="Nguyen L."/>
            <person name="Okwuonu G."/>
            <person name="Ongeri F."/>
            <person name="Patil S."/>
            <person name="Petrosino J."/>
            <person name="Pham C."/>
            <person name="Pham P."/>
            <person name="Pu L.-L."/>
            <person name="Puazo M."/>
            <person name="Raj R."/>
            <person name="Reid J."/>
            <person name="Rouhana J."/>
            <person name="Saada N."/>
            <person name="Shang Y."/>
            <person name="Simmons D."/>
            <person name="Thornton R."/>
            <person name="Warren J."/>
            <person name="Weissenberger G."/>
            <person name="Zhang J."/>
            <person name="Zhang L."/>
            <person name="Zhou C."/>
            <person name="Zhu D."/>
            <person name="Muzny D."/>
            <person name="Worley K."/>
            <person name="Gibbs R."/>
        </authorList>
    </citation>
    <scope>NUCLEOTIDE SEQUENCE [LARGE SCALE GENOMIC DNA]</scope>
    <source>
        <strain evidence="5 6">DSM 15436</strain>
    </source>
</reference>
<dbReference type="InterPro" id="IPR036390">
    <property type="entry name" value="WH_DNA-bd_sf"/>
</dbReference>
<evidence type="ECO:0000313" key="6">
    <source>
        <dbReference type="Proteomes" id="UP000010301"/>
    </source>
</evidence>
<dbReference type="STRING" id="525245.HMPREF0044_0151"/>
<dbReference type="Pfam" id="PF01022">
    <property type="entry name" value="HTH_5"/>
    <property type="match status" value="1"/>
</dbReference>
<feature type="domain" description="HTH arsR-type" evidence="4">
    <location>
        <begin position="4"/>
        <end position="96"/>
    </location>
</feature>
<keyword evidence="6" id="KW-1185">Reference proteome</keyword>
<dbReference type="GO" id="GO:0003677">
    <property type="term" value="F:DNA binding"/>
    <property type="evidence" value="ECO:0007669"/>
    <property type="project" value="UniProtKB-KW"/>
</dbReference>
<name>C0VYB1_9ACTO</name>
<sequence>MSDYSIDEFTAVVDLFKALASRKRLEILRILFDSPKCVHEICELVEISQPLASQHLRVLRQAKIIALESRGRENIYSIADEHVRHLVIDAIEHMSE</sequence>
<dbReference type="GO" id="GO:0003700">
    <property type="term" value="F:DNA-binding transcription factor activity"/>
    <property type="evidence" value="ECO:0007669"/>
    <property type="project" value="InterPro"/>
</dbReference>
<dbReference type="PANTHER" id="PTHR43132:SF8">
    <property type="entry name" value="HTH-TYPE TRANSCRIPTIONAL REGULATOR KMTR"/>
    <property type="match status" value="1"/>
</dbReference>
<dbReference type="InterPro" id="IPR011991">
    <property type="entry name" value="ArsR-like_HTH"/>
</dbReference>
<evidence type="ECO:0000256" key="1">
    <source>
        <dbReference type="ARBA" id="ARBA00023015"/>
    </source>
</evidence>
<evidence type="ECO:0000259" key="4">
    <source>
        <dbReference type="PROSITE" id="PS50987"/>
    </source>
</evidence>
<dbReference type="Gene3D" id="1.10.10.10">
    <property type="entry name" value="Winged helix-like DNA-binding domain superfamily/Winged helix DNA-binding domain"/>
    <property type="match status" value="1"/>
</dbReference>
<dbReference type="InterPro" id="IPR051011">
    <property type="entry name" value="Metal_resp_trans_reg"/>
</dbReference>
<dbReference type="PRINTS" id="PR00778">
    <property type="entry name" value="HTHARSR"/>
</dbReference>
<dbReference type="CDD" id="cd00090">
    <property type="entry name" value="HTH_ARSR"/>
    <property type="match status" value="1"/>
</dbReference>
<evidence type="ECO:0000313" key="5">
    <source>
        <dbReference type="EMBL" id="EEH64414.1"/>
    </source>
</evidence>
<accession>C0VYB1</accession>